<gene>
    <name evidence="2" type="ORF">SAMN05660686_03861</name>
</gene>
<dbReference type="EMBL" id="FNBW01000013">
    <property type="protein sequence ID" value="SDG27295.1"/>
    <property type="molecule type" value="Genomic_DNA"/>
</dbReference>
<dbReference type="InterPro" id="IPR019301">
    <property type="entry name" value="Flagellar_prot_FlgJ_N"/>
</dbReference>
<dbReference type="Pfam" id="PF10135">
    <property type="entry name" value="Rod-binding"/>
    <property type="match status" value="1"/>
</dbReference>
<feature type="domain" description="Flagellar protein FlgJ N-terminal" evidence="1">
    <location>
        <begin position="62"/>
        <end position="108"/>
    </location>
</feature>
<dbReference type="RefSeq" id="WP_093152886.1">
    <property type="nucleotide sequence ID" value="NZ_FNBW01000013.1"/>
</dbReference>
<keyword evidence="3" id="KW-1185">Reference proteome</keyword>
<name>A0A8G2F4Q8_9PROT</name>
<dbReference type="AlphaFoldDB" id="A0A8G2F4Q8"/>
<dbReference type="OrthoDB" id="7862954at2"/>
<evidence type="ECO:0000313" key="2">
    <source>
        <dbReference type="EMBL" id="SDG27295.1"/>
    </source>
</evidence>
<organism evidence="2 3">
    <name type="scientific">Thalassobaculum litoreum DSM 18839</name>
    <dbReference type="NCBI Taxonomy" id="1123362"/>
    <lineage>
        <taxon>Bacteria</taxon>
        <taxon>Pseudomonadati</taxon>
        <taxon>Pseudomonadota</taxon>
        <taxon>Alphaproteobacteria</taxon>
        <taxon>Rhodospirillales</taxon>
        <taxon>Thalassobaculaceae</taxon>
        <taxon>Thalassobaculum</taxon>
    </lineage>
</organism>
<reference evidence="2 3" key="1">
    <citation type="submission" date="2016-10" db="EMBL/GenBank/DDBJ databases">
        <authorList>
            <person name="Varghese N."/>
            <person name="Submissions S."/>
        </authorList>
    </citation>
    <scope>NUCLEOTIDE SEQUENCE [LARGE SCALE GENOMIC DNA]</scope>
    <source>
        <strain evidence="2 3">DSM 18839</strain>
    </source>
</reference>
<comment type="caution">
    <text evidence="2">The sequence shown here is derived from an EMBL/GenBank/DDBJ whole genome shotgun (WGS) entry which is preliminary data.</text>
</comment>
<sequence length="116" mass="12519">MTANLSMANLGTADLAMTRSRNNTAHTAAEIQAAARAKDNEAVRATAEKFEAQFLSQMMGHMFKGISSDGVFGGGQAEDTWRDFYVEEITKSFASRGGIGLADTIERQLLTLQEAV</sequence>
<dbReference type="Proteomes" id="UP000198615">
    <property type="component" value="Unassembled WGS sequence"/>
</dbReference>
<evidence type="ECO:0000313" key="3">
    <source>
        <dbReference type="Proteomes" id="UP000198615"/>
    </source>
</evidence>
<protein>
    <submittedName>
        <fullName evidence="2">Rod binding protein</fullName>
    </submittedName>
</protein>
<evidence type="ECO:0000259" key="1">
    <source>
        <dbReference type="Pfam" id="PF10135"/>
    </source>
</evidence>
<proteinExistence type="predicted"/>
<accession>A0A8G2F4Q8</accession>